<organism evidence="1 2">
    <name type="scientific">Catonella morbi ATCC 51271</name>
    <dbReference type="NCBI Taxonomy" id="592026"/>
    <lineage>
        <taxon>Bacteria</taxon>
        <taxon>Bacillati</taxon>
        <taxon>Bacillota</taxon>
        <taxon>Clostridia</taxon>
        <taxon>Lachnospirales</taxon>
        <taxon>Lachnospiraceae</taxon>
        <taxon>Catonella</taxon>
    </lineage>
</organism>
<accession>V2XYP1</accession>
<keyword evidence="2" id="KW-1185">Reference proteome</keyword>
<name>V2XYP1_9FIRM</name>
<dbReference type="RefSeq" id="WP_023355819.1">
    <property type="nucleotide sequence ID" value="NZ_KI535370.1"/>
</dbReference>
<gene>
    <name evidence="1" type="ORF">GCWU0000282_002977</name>
</gene>
<proteinExistence type="predicted"/>
<evidence type="ECO:0000313" key="1">
    <source>
        <dbReference type="EMBL" id="ESL01858.1"/>
    </source>
</evidence>
<sequence length="288" mass="33528">MIRLKCSSCGGEQEMKGSGMFECPYCGSKSFMSDADFRGNEEFRKKFLEYLKAEARNRDFDYNSDSLWKCNGEDSFAMMNGKDLNIKYMFKYDYNSCLCYLSKENVVYILDDKSEKEKFLSGINSLVFPEADSKLHRCFPKLKMEISLKDGREVLVFLRRPNFFPVEYFAPLESKHLAWVISRMENICCELKYSGIEHCCIDQTSIWINPVTHEGALFGDWRKVKPLVGNRDLADVRKTAIRIVKNSREPIELYEFLNSKPAKDAFDDFQAWDDVIEKGFGGHKFIKM</sequence>
<protein>
    <submittedName>
        <fullName evidence="1">Uncharacterized protein</fullName>
    </submittedName>
</protein>
<dbReference type="Proteomes" id="UP000018227">
    <property type="component" value="Unassembled WGS sequence"/>
</dbReference>
<comment type="caution">
    <text evidence="1">The sequence shown here is derived from an EMBL/GenBank/DDBJ whole genome shotgun (WGS) entry which is preliminary data.</text>
</comment>
<dbReference type="eggNOG" id="COG0484">
    <property type="taxonomic scope" value="Bacteria"/>
</dbReference>
<dbReference type="AlphaFoldDB" id="V2XYP1"/>
<dbReference type="HOGENOM" id="CLU_962583_0_0_9"/>
<dbReference type="EMBL" id="ACIL03000019">
    <property type="protein sequence ID" value="ESL01858.1"/>
    <property type="molecule type" value="Genomic_DNA"/>
</dbReference>
<dbReference type="STRING" id="592026.GCWU0000282_002977"/>
<evidence type="ECO:0000313" key="2">
    <source>
        <dbReference type="Proteomes" id="UP000018227"/>
    </source>
</evidence>
<dbReference type="OrthoDB" id="1817326at2"/>
<reference evidence="1 2" key="1">
    <citation type="submission" date="2013-06" db="EMBL/GenBank/DDBJ databases">
        <authorList>
            <person name="Weinstock G."/>
            <person name="Sodergren E."/>
            <person name="Clifton S."/>
            <person name="Fulton L."/>
            <person name="Fulton B."/>
            <person name="Courtney L."/>
            <person name="Fronick C."/>
            <person name="Harrison M."/>
            <person name="Strong C."/>
            <person name="Farmer C."/>
            <person name="Delahaunty K."/>
            <person name="Markovic C."/>
            <person name="Hall O."/>
            <person name="Minx P."/>
            <person name="Tomlinson C."/>
            <person name="Mitreva M."/>
            <person name="Nelson J."/>
            <person name="Hou S."/>
            <person name="Wollam A."/>
            <person name="Pepin K.H."/>
            <person name="Johnson M."/>
            <person name="Bhonagiri V."/>
            <person name="Nash W.E."/>
            <person name="Warren W."/>
            <person name="Chinwalla A."/>
            <person name="Mardis E.R."/>
            <person name="Wilson R.K."/>
        </authorList>
    </citation>
    <scope>NUCLEOTIDE SEQUENCE [LARGE SCALE GENOMIC DNA]</scope>
    <source>
        <strain evidence="1 2">ATCC 51271</strain>
    </source>
</reference>